<evidence type="ECO:0000313" key="3">
    <source>
        <dbReference type="Proteomes" id="UP001179121"/>
    </source>
</evidence>
<reference evidence="2" key="1">
    <citation type="submission" date="2022-10" db="EMBL/GenBank/DDBJ databases">
        <authorList>
            <person name="Koch H."/>
        </authorList>
    </citation>
    <scope>NUCLEOTIDE SEQUENCE</scope>
    <source>
        <strain evidence="2">DNF</strain>
    </source>
</reference>
<dbReference type="KEGG" id="nti:DNFV4_04130"/>
<name>A0AA86N2R7_9BACT</name>
<gene>
    <name evidence="2" type="ORF">DNFV4_04130</name>
</gene>
<sequence>MRRFFFGLAIGLCLAIGFLPQAVAGKQDIPRAIESFMHLHYPLAASYTWIINDTVREKDEVTVVDLQTIVIPKVGPGPREERFLLLIVQGQLAGSQSVPIDNPTLCGEQQI</sequence>
<feature type="chain" id="PRO_5041723646" evidence="1">
    <location>
        <begin position="25"/>
        <end position="111"/>
    </location>
</feature>
<dbReference type="Proteomes" id="UP001179121">
    <property type="component" value="Chromosome"/>
</dbReference>
<organism evidence="2 3">
    <name type="scientific">Nitrospira tepida</name>
    <dbReference type="NCBI Taxonomy" id="2973512"/>
    <lineage>
        <taxon>Bacteria</taxon>
        <taxon>Pseudomonadati</taxon>
        <taxon>Nitrospirota</taxon>
        <taxon>Nitrospiria</taxon>
        <taxon>Nitrospirales</taxon>
        <taxon>Nitrospiraceae</taxon>
        <taxon>Nitrospira</taxon>
    </lineage>
</organism>
<keyword evidence="3" id="KW-1185">Reference proteome</keyword>
<dbReference type="EMBL" id="OX365700">
    <property type="protein sequence ID" value="CAI4033688.1"/>
    <property type="molecule type" value="Genomic_DNA"/>
</dbReference>
<evidence type="ECO:0000313" key="2">
    <source>
        <dbReference type="EMBL" id="CAI4033688.1"/>
    </source>
</evidence>
<protein>
    <submittedName>
        <fullName evidence="2">Uncharacterized protein</fullName>
    </submittedName>
</protein>
<dbReference type="RefSeq" id="WP_289271107.1">
    <property type="nucleotide sequence ID" value="NZ_OX365700.1"/>
</dbReference>
<proteinExistence type="predicted"/>
<dbReference type="AlphaFoldDB" id="A0AA86N2R7"/>
<feature type="signal peptide" evidence="1">
    <location>
        <begin position="1"/>
        <end position="24"/>
    </location>
</feature>
<evidence type="ECO:0000256" key="1">
    <source>
        <dbReference type="SAM" id="SignalP"/>
    </source>
</evidence>
<accession>A0AA86N2R7</accession>
<keyword evidence="1" id="KW-0732">Signal</keyword>